<dbReference type="SUPFAM" id="SSF54236">
    <property type="entry name" value="Ubiquitin-like"/>
    <property type="match status" value="2"/>
</dbReference>
<dbReference type="STRING" id="52670.A0A2I4D7E0"/>
<proteinExistence type="predicted"/>
<feature type="region of interest" description="Disordered" evidence="5">
    <location>
        <begin position="72"/>
        <end position="156"/>
    </location>
</feature>
<dbReference type="OrthoDB" id="442921at2759"/>
<dbReference type="InterPro" id="IPR052324">
    <property type="entry name" value="NFATC2-Int_DNA_Repair"/>
</dbReference>
<evidence type="ECO:0000256" key="2">
    <source>
        <dbReference type="ARBA" id="ARBA00023242"/>
    </source>
</evidence>
<evidence type="ECO:0000313" key="7">
    <source>
        <dbReference type="Proteomes" id="UP000192220"/>
    </source>
</evidence>
<evidence type="ECO:0000256" key="4">
    <source>
        <dbReference type="ARBA" id="ARBA00042764"/>
    </source>
</evidence>
<dbReference type="PANTHER" id="PTHR47187:SF1">
    <property type="entry name" value="NFATC2-INTERACTING PROTEIN"/>
    <property type="match status" value="1"/>
</dbReference>
<name>A0A2I4D7E0_AUSLI</name>
<dbReference type="GO" id="GO:0045944">
    <property type="term" value="P:positive regulation of transcription by RNA polymerase II"/>
    <property type="evidence" value="ECO:0007669"/>
    <property type="project" value="TreeGrafter"/>
</dbReference>
<keyword evidence="2" id="KW-0539">Nucleus</keyword>
<evidence type="ECO:0000313" key="8">
    <source>
        <dbReference type="RefSeq" id="XP_013888147.1"/>
    </source>
</evidence>
<dbReference type="PANTHER" id="PTHR47187">
    <property type="entry name" value="NFATC2-INTERACTING PROTEIN"/>
    <property type="match status" value="1"/>
</dbReference>
<gene>
    <name evidence="8" type="primary">nfatc2ip</name>
</gene>
<feature type="compositionally biased region" description="Basic and acidic residues" evidence="5">
    <location>
        <begin position="81"/>
        <end position="94"/>
    </location>
</feature>
<dbReference type="AlphaFoldDB" id="A0A2I4D7E0"/>
<dbReference type="Gene3D" id="3.10.20.90">
    <property type="entry name" value="Phosphatidylinositol 3-kinase Catalytic Subunit, Chain A, domain 1"/>
    <property type="match status" value="2"/>
</dbReference>
<accession>A0A2I4D7E0</accession>
<feature type="compositionally biased region" description="Polar residues" evidence="5">
    <location>
        <begin position="125"/>
        <end position="134"/>
    </location>
</feature>
<evidence type="ECO:0000256" key="5">
    <source>
        <dbReference type="SAM" id="MobiDB-lite"/>
    </source>
</evidence>
<dbReference type="InterPro" id="IPR022617">
    <property type="entry name" value="Rad60/SUMO-like_dom"/>
</dbReference>
<dbReference type="FunCoup" id="A0A2I4D7E0">
    <property type="interactions" value="151"/>
</dbReference>
<dbReference type="GeneID" id="106535637"/>
<dbReference type="CTD" id="84901"/>
<comment type="subcellular location">
    <subcellularLocation>
        <location evidence="1">Nucleus</location>
    </subcellularLocation>
</comment>
<reference evidence="8" key="1">
    <citation type="submission" date="2025-08" db="UniProtKB">
        <authorList>
            <consortium name="RefSeq"/>
        </authorList>
    </citation>
    <scope>IDENTIFICATION</scope>
    <source>
        <strain evidence="8">Quisiro</strain>
        <tissue evidence="8">Liver</tissue>
    </source>
</reference>
<dbReference type="InParanoid" id="A0A2I4D7E0"/>
<evidence type="ECO:0000256" key="3">
    <source>
        <dbReference type="ARBA" id="ARBA00039921"/>
    </source>
</evidence>
<feature type="domain" description="Rad60/SUMO-like" evidence="6">
    <location>
        <begin position="257"/>
        <end position="325"/>
    </location>
</feature>
<dbReference type="GO" id="GO:0005634">
    <property type="term" value="C:nucleus"/>
    <property type="evidence" value="ECO:0007669"/>
    <property type="project" value="UniProtKB-SubCell"/>
</dbReference>
<dbReference type="Proteomes" id="UP000192220">
    <property type="component" value="Unplaced"/>
</dbReference>
<dbReference type="InterPro" id="IPR029071">
    <property type="entry name" value="Ubiquitin-like_domsf"/>
</dbReference>
<sequence>MAEAVKPSVRRRRVLHPSAVVPVPVYSNKVSSSLQLKPTAALLCEESTDDGADDSLWAEFSPRVAPLPVAALSDSEDDAELSQHEWTEPAEEPRCLTPPPPESPVQKRSRKVTQKINEVNRRLQAVSSILSPEPQSRRSRTHRTAPPGLEQEDPDDDVIIMSPPLQHGSDPAREIPLKIRCRTDVHKIPVQSSTQIHCVVKELSIILEVPPPRLLLLRNDVELPTDCTVGQLGLGITDIIECVVMAAEDEDDSSIIIKLQSKDRDSSQEFSIHREAPLGSVFSRYLSHASTDVRRNVCFQFDGSRVTAGQTPAQLDMEDGDIIEVWT</sequence>
<dbReference type="KEGG" id="alim:106535637"/>
<evidence type="ECO:0000256" key="1">
    <source>
        <dbReference type="ARBA" id="ARBA00004123"/>
    </source>
</evidence>
<protein>
    <recommendedName>
        <fullName evidence="3">NFATC2-interacting protein</fullName>
    </recommendedName>
    <alternativeName>
        <fullName evidence="4">Nuclear factor of activated T-cells, cytoplasmic 2-interacting protein</fullName>
    </alternativeName>
</protein>
<dbReference type="Pfam" id="PF11976">
    <property type="entry name" value="Rad60-SLD"/>
    <property type="match status" value="1"/>
</dbReference>
<evidence type="ECO:0000259" key="6">
    <source>
        <dbReference type="Pfam" id="PF11976"/>
    </source>
</evidence>
<organism evidence="7 8">
    <name type="scientific">Austrofundulus limnaeus</name>
    <name type="common">Annual killifish</name>
    <dbReference type="NCBI Taxonomy" id="52670"/>
    <lineage>
        <taxon>Eukaryota</taxon>
        <taxon>Metazoa</taxon>
        <taxon>Chordata</taxon>
        <taxon>Craniata</taxon>
        <taxon>Vertebrata</taxon>
        <taxon>Euteleostomi</taxon>
        <taxon>Actinopterygii</taxon>
        <taxon>Neopterygii</taxon>
        <taxon>Teleostei</taxon>
        <taxon>Neoteleostei</taxon>
        <taxon>Acanthomorphata</taxon>
        <taxon>Ovalentaria</taxon>
        <taxon>Atherinomorphae</taxon>
        <taxon>Cyprinodontiformes</taxon>
        <taxon>Rivulidae</taxon>
        <taxon>Austrofundulus</taxon>
    </lineage>
</organism>
<dbReference type="RefSeq" id="XP_013888147.1">
    <property type="nucleotide sequence ID" value="XM_014032693.1"/>
</dbReference>
<keyword evidence="7" id="KW-1185">Reference proteome</keyword>